<dbReference type="AlphaFoldDB" id="A0A1H3XC34"/>
<feature type="transmembrane region" description="Helical" evidence="1">
    <location>
        <begin position="226"/>
        <end position="244"/>
    </location>
</feature>
<protein>
    <submittedName>
        <fullName evidence="2">Uncharacterized protein</fullName>
    </submittedName>
</protein>
<feature type="transmembrane region" description="Helical" evidence="1">
    <location>
        <begin position="291"/>
        <end position="310"/>
    </location>
</feature>
<dbReference type="Proteomes" id="UP000236755">
    <property type="component" value="Unassembled WGS sequence"/>
</dbReference>
<keyword evidence="1" id="KW-0812">Transmembrane</keyword>
<keyword evidence="3" id="KW-1185">Reference proteome</keyword>
<feature type="transmembrane region" description="Helical" evidence="1">
    <location>
        <begin position="374"/>
        <end position="393"/>
    </location>
</feature>
<feature type="transmembrane region" description="Helical" evidence="1">
    <location>
        <begin position="347"/>
        <end position="367"/>
    </location>
</feature>
<keyword evidence="1" id="KW-0472">Membrane</keyword>
<feature type="transmembrane region" description="Helical" evidence="1">
    <location>
        <begin position="264"/>
        <end position="285"/>
    </location>
</feature>
<proteinExistence type="predicted"/>
<evidence type="ECO:0000256" key="1">
    <source>
        <dbReference type="SAM" id="Phobius"/>
    </source>
</evidence>
<reference evidence="2 3" key="1">
    <citation type="submission" date="2016-10" db="EMBL/GenBank/DDBJ databases">
        <authorList>
            <person name="de Groot N.N."/>
        </authorList>
    </citation>
    <scope>NUCLEOTIDE SEQUENCE [LARGE SCALE GENOMIC DNA]</scope>
    <source>
        <strain evidence="2 3">CGMCC 1.8712</strain>
    </source>
</reference>
<dbReference type="OrthoDB" id="242474at2157"/>
<sequence length="430" mass="44009">MALRPTRVLVAAALVVALLGVAVPAAASPRPVPVCSPCDRGFTDAAYAHGMDVEIEHSTATMRVHRNGSATWTVENRLNDTAAATLARNDSLRRSLARDAIAIHDGTLHSTSVSGDTVRMRYRTPDVATDAPGGVLRVDYFRDDDGRLVRFGLGADRLTLVAPPGMVVGDALPGADVSSRRMTVTSFDSSGDGPFVTLVPDDAALAPLWSLVAVALPLVPIVGRNVLLFLVVPGAVFAGGFAVLARGARALDADATTTPDRRALAVVGVGVLAFAYPLYAGTVVVGSEPSLLAGGVGAVALGALLSLPAVRDQLSEWRLAGLVALASALAVATGLLLQASTLPDVNVVPLLLPLPVYAATLAGYTAAHTSLRRGLTVAVGTLLVVLATMFSIASQGGTLYVLAVTLAVFGALAAVVVGSPFFLLGYGLAD</sequence>
<feature type="transmembrane region" description="Helical" evidence="1">
    <location>
        <begin position="322"/>
        <end position="341"/>
    </location>
</feature>
<evidence type="ECO:0000313" key="3">
    <source>
        <dbReference type="Proteomes" id="UP000236755"/>
    </source>
</evidence>
<accession>A0A1H3XC34</accession>
<dbReference type="STRING" id="555874.SAMN04488065_1479"/>
<dbReference type="RefSeq" id="WP_092633380.1">
    <property type="nucleotide sequence ID" value="NZ_FNQT01000001.1"/>
</dbReference>
<keyword evidence="1" id="KW-1133">Transmembrane helix</keyword>
<gene>
    <name evidence="2" type="ORF">SAMN04488065_1479</name>
</gene>
<organism evidence="2 3">
    <name type="scientific">Haloplanus vescus</name>
    <dbReference type="NCBI Taxonomy" id="555874"/>
    <lineage>
        <taxon>Archaea</taxon>
        <taxon>Methanobacteriati</taxon>
        <taxon>Methanobacteriota</taxon>
        <taxon>Stenosarchaea group</taxon>
        <taxon>Halobacteria</taxon>
        <taxon>Halobacteriales</taxon>
        <taxon>Haloferacaceae</taxon>
        <taxon>Haloplanus</taxon>
    </lineage>
</organism>
<feature type="transmembrane region" description="Helical" evidence="1">
    <location>
        <begin position="399"/>
        <end position="424"/>
    </location>
</feature>
<dbReference type="EMBL" id="FNQT01000001">
    <property type="protein sequence ID" value="SDZ96937.1"/>
    <property type="molecule type" value="Genomic_DNA"/>
</dbReference>
<evidence type="ECO:0000313" key="2">
    <source>
        <dbReference type="EMBL" id="SDZ96937.1"/>
    </source>
</evidence>
<name>A0A1H3XC34_9EURY</name>